<dbReference type="Proteomes" id="UP001050975">
    <property type="component" value="Unassembled WGS sequence"/>
</dbReference>
<dbReference type="InterPro" id="IPR027417">
    <property type="entry name" value="P-loop_NTPase"/>
</dbReference>
<keyword evidence="1" id="KW-0378">Hydrolase</keyword>
<keyword evidence="1" id="KW-0547">Nucleotide-binding</keyword>
<keyword evidence="1" id="KW-0067">ATP-binding</keyword>
<dbReference type="AlphaFoldDB" id="A0AAV3WIS2"/>
<evidence type="ECO:0000313" key="1">
    <source>
        <dbReference type="EMBL" id="GET39564.1"/>
    </source>
</evidence>
<keyword evidence="1" id="KW-0347">Helicase</keyword>
<keyword evidence="2" id="KW-1185">Reference proteome</keyword>
<dbReference type="Gene3D" id="3.40.50.300">
    <property type="entry name" value="P-loop containing nucleotide triphosphate hydrolases"/>
    <property type="match status" value="1"/>
</dbReference>
<name>A0AAV3WIS2_9CYAN</name>
<dbReference type="SUPFAM" id="SSF52540">
    <property type="entry name" value="P-loop containing nucleoside triphosphate hydrolases"/>
    <property type="match status" value="2"/>
</dbReference>
<organism evidence="1 2">
    <name type="scientific">Microseira wollei NIES-4236</name>
    <dbReference type="NCBI Taxonomy" id="2530354"/>
    <lineage>
        <taxon>Bacteria</taxon>
        <taxon>Bacillati</taxon>
        <taxon>Cyanobacteriota</taxon>
        <taxon>Cyanophyceae</taxon>
        <taxon>Oscillatoriophycideae</taxon>
        <taxon>Aerosakkonematales</taxon>
        <taxon>Aerosakkonemataceae</taxon>
        <taxon>Microseira</taxon>
    </lineage>
</organism>
<comment type="caution">
    <text evidence="1">The sequence shown here is derived from an EMBL/GenBank/DDBJ whole genome shotgun (WGS) entry which is preliminary data.</text>
</comment>
<reference evidence="1" key="1">
    <citation type="submission" date="2019-10" db="EMBL/GenBank/DDBJ databases">
        <title>Draft genome sequece of Microseira wollei NIES-4236.</title>
        <authorList>
            <person name="Yamaguchi H."/>
            <person name="Suzuki S."/>
            <person name="Kawachi M."/>
        </authorList>
    </citation>
    <scope>NUCLEOTIDE SEQUENCE</scope>
    <source>
        <strain evidence="1">NIES-4236</strain>
    </source>
</reference>
<dbReference type="GO" id="GO:0004386">
    <property type="term" value="F:helicase activity"/>
    <property type="evidence" value="ECO:0007669"/>
    <property type="project" value="UniProtKB-KW"/>
</dbReference>
<dbReference type="EMBL" id="BLAY01000068">
    <property type="protein sequence ID" value="GET39564.1"/>
    <property type="molecule type" value="Genomic_DNA"/>
</dbReference>
<gene>
    <name evidence="1" type="ORF">MiSe_43340</name>
</gene>
<evidence type="ECO:0000313" key="2">
    <source>
        <dbReference type="Proteomes" id="UP001050975"/>
    </source>
</evidence>
<protein>
    <submittedName>
        <fullName evidence="1">Helicase-like protein</fullName>
    </submittedName>
</protein>
<accession>A0AAV3WIS2</accession>
<dbReference type="RefSeq" id="WP_226584974.1">
    <property type="nucleotide sequence ID" value="NZ_BLAY01000068.1"/>
</dbReference>
<proteinExistence type="predicted"/>
<sequence>MRGYDLGQELGRLFEVGFNIGMLAYIEQNQLSHKFGKLYRQYLQQLSFPKMLKQLAIKAEVISEQNRQIIGKWGTLFLQKSFLAGLNFFSEYIKSTGWKKHQLKRLEILYYQCCFCGDNSLGTINKSDDEVFKEVLSQFGEIEVDISKYSEKGEFLRADTLILIRCGKQLRVLCLDYSIFSIKSIQDLVDVDSVEVIRRILLSEIRYLKSKSVFCNLGLDSKTSELNLSENLARYFTAFKRGDKETAKLIQAASYAHSFAEFLRSHNFLTAETEVIFNVVGYSDRGISAMSLNRDNLDILATCSHIYKRDSSDLEIQDARQEVLRLIKRNAAKSFQDGKNFINRLLDVSQDGITSIVHQDRVENFLNSIDAIPPYLATQLQVTPNLDLRQAHAELITKALDSDVTYIFLTGNPGIGKTTAIANFLKTEKCLNEGFLFFYVSPRTQVNLDIIEKFKQTPTNLYDDRIFTITTSADLIKNNGGQCTVNYLSNQRDDNFVEQTVHFVNQNTQLVSQGLSKNLKRLTEDQIQDVCQQNRGVLDSICEAIYTTINRNLSHNIVATVSIQSLKKTQSGRDTLYHFEKIFKSAYNSTEGMVITSQMKQISSKIKHLFIMIDEITGDDSGVEFLNGISRILKNYGLIDSQYGFNTKIIVSDASIVDPDVIKQHLEETKAEPNKIFFRKAAAKASPLSVQTFQFKDLKARVINANSYPAKSLEISYKIFIESVKFNEQVNLPRKYELENCVQNQIVEDINTFLNQQNTAQLIVYIQDKQRLTDLIEKIREERGEFIQHQDYLEIHSDSEKQRIHEYINRVQVIFMTASASRGLSFPKAKHILVDIPRFEIEKNLMEVIQVIYRGRGSYNEDGIKKTLDGEDKELIFYLSEQAVYYPKDRHSSFHNSSNEQQLSLQESVLSLLNVLLILKTSIMTRIFGSGCIGQNDFITIPIGGKSVFAAGQTFSSKMATLIKQLKKEHKKRRNDELLQEVYTTLEGLLSSAEIVLRDLANYNEQGLSYLELRESFYTKLLQVVNNSLDSLLSFVPIQTGYISGSLLVVPLAGRAVEEKYKMRLGQEIVTFSDGKLLNQMSEIKNSTTYPDSLRSAIKEAMDLVNLLEEQPNKTQKFAQNSQYSDQYYALPLFMFVSGEAMSQYFGSNDEEPEDQRFRDILATYLNSLYPVSNILPIGHKYKDFPFLVFRSYSLNEIRSKLFTDKYFLTSNELNVLNLMLSQDSQ</sequence>